<dbReference type="AlphaFoldDB" id="A0A5B0NZ19"/>
<evidence type="ECO:0000313" key="2">
    <source>
        <dbReference type="Proteomes" id="UP000324748"/>
    </source>
</evidence>
<evidence type="ECO:0000313" key="1">
    <source>
        <dbReference type="EMBL" id="KAA1094475.1"/>
    </source>
</evidence>
<gene>
    <name evidence="1" type="ORF">PGT21_022557</name>
</gene>
<protein>
    <submittedName>
        <fullName evidence="1">Uncharacterized protein</fullName>
    </submittedName>
</protein>
<name>A0A5B0NZ19_PUCGR</name>
<proteinExistence type="predicted"/>
<sequence>MGRQFKQNPLLLRDPVFARSSCLIATFLRLRNESEDHLFTKIVASFSSLPSLQKEHAKCCIRLSDGSEVTATCPSRVPKKLIAKIALLARLKTGLGATNITSF</sequence>
<reference evidence="1 2" key="1">
    <citation type="submission" date="2019-05" db="EMBL/GenBank/DDBJ databases">
        <title>Emergence of the Ug99 lineage of the wheat stem rust pathogen through somatic hybridization.</title>
        <authorList>
            <person name="Li F."/>
            <person name="Upadhyaya N.M."/>
            <person name="Sperschneider J."/>
            <person name="Matny O."/>
            <person name="Nguyen-Phuc H."/>
            <person name="Mago R."/>
            <person name="Raley C."/>
            <person name="Miller M.E."/>
            <person name="Silverstein K.A.T."/>
            <person name="Henningsen E."/>
            <person name="Hirsch C.D."/>
            <person name="Visser B."/>
            <person name="Pretorius Z.A."/>
            <person name="Steffenson B.J."/>
            <person name="Schwessinger B."/>
            <person name="Dodds P.N."/>
            <person name="Figueroa M."/>
        </authorList>
    </citation>
    <scope>NUCLEOTIDE SEQUENCE [LARGE SCALE GENOMIC DNA]</scope>
    <source>
        <strain evidence="1">21-0</strain>
    </source>
</reference>
<organism evidence="1 2">
    <name type="scientific">Puccinia graminis f. sp. tritici</name>
    <dbReference type="NCBI Taxonomy" id="56615"/>
    <lineage>
        <taxon>Eukaryota</taxon>
        <taxon>Fungi</taxon>
        <taxon>Dikarya</taxon>
        <taxon>Basidiomycota</taxon>
        <taxon>Pucciniomycotina</taxon>
        <taxon>Pucciniomycetes</taxon>
        <taxon>Pucciniales</taxon>
        <taxon>Pucciniaceae</taxon>
        <taxon>Puccinia</taxon>
    </lineage>
</organism>
<dbReference type="EMBL" id="VSWC01000079">
    <property type="protein sequence ID" value="KAA1094475.1"/>
    <property type="molecule type" value="Genomic_DNA"/>
</dbReference>
<accession>A0A5B0NZ19</accession>
<comment type="caution">
    <text evidence="1">The sequence shown here is derived from an EMBL/GenBank/DDBJ whole genome shotgun (WGS) entry which is preliminary data.</text>
</comment>
<dbReference type="Proteomes" id="UP000324748">
    <property type="component" value="Unassembled WGS sequence"/>
</dbReference>
<keyword evidence="2" id="KW-1185">Reference proteome</keyword>